<dbReference type="GeneID" id="35592853"/>
<evidence type="ECO:0008006" key="5">
    <source>
        <dbReference type="Google" id="ProtNLM"/>
    </source>
</evidence>
<name>A0A2I8VK43_9EURY</name>
<sequence length="441" mass="46569">MQRNALIVAGLVVVASLAGAPGTALAQSDDELVTLTIEVVNPSSNQRLGGVTLVATWNGGEERVTTASNGQALIDVPEAATVEITTDDDQYTRNEPYRIRVATERSHTIEVSRKADLDVVVNDAEGPVANARVTLSQDGVEVVSGRTDSDGLYQSGTVAQGEYTLAVVKPGYYRTTQDIVVAGSPERTVSIERGRVDYDVVVEDPHFDPARPVADATVSVQGVGEVQTDDNGAATQLLPVNSRLEVTVSKEGYETATETVTTNESESSLVFELSREATLSLTPVNTRVVVGEVVPVEVTNAYGEPASGVTVRLDGEAVARTDENGRATVRIESGGEHELTARGGGATSEAVTVRGVGEGGETATAETQETTEPETTRATTAPAGDSGPSPLTTFGPLVVVVLLIAVGAAYLYRRRRDDAPNPWADDEEEEEPEADDDDEMW</sequence>
<gene>
    <name evidence="3" type="ORF">C2R22_12140</name>
</gene>
<keyword evidence="2" id="KW-0812">Transmembrane</keyword>
<evidence type="ECO:0000256" key="1">
    <source>
        <dbReference type="SAM" id="MobiDB-lite"/>
    </source>
</evidence>
<feature type="transmembrane region" description="Helical" evidence="2">
    <location>
        <begin position="394"/>
        <end position="412"/>
    </location>
</feature>
<dbReference type="Pfam" id="PF13620">
    <property type="entry name" value="CarboxypepD_reg"/>
    <property type="match status" value="1"/>
</dbReference>
<keyword evidence="2" id="KW-1133">Transmembrane helix</keyword>
<dbReference type="Gene3D" id="2.60.40.1120">
    <property type="entry name" value="Carboxypeptidase-like, regulatory domain"/>
    <property type="match status" value="2"/>
</dbReference>
<reference evidence="3 4" key="1">
    <citation type="submission" date="2018-01" db="EMBL/GenBank/DDBJ databases">
        <title>Complete genome sequence of Salinigranum rubrum GX10T, an extremely halophilic archaeon isolated from a marine solar saltern.</title>
        <authorList>
            <person name="Han S."/>
        </authorList>
    </citation>
    <scope>NUCLEOTIDE SEQUENCE [LARGE SCALE GENOMIC DNA]</scope>
    <source>
        <strain evidence="3 4">GX10</strain>
    </source>
</reference>
<dbReference type="InterPro" id="IPR008969">
    <property type="entry name" value="CarboxyPept-like_regulatory"/>
</dbReference>
<protein>
    <recommendedName>
        <fullName evidence="5">Carboxypeptidase regulatory-like domain-containing protein</fullName>
    </recommendedName>
</protein>
<keyword evidence="2" id="KW-0472">Membrane</keyword>
<dbReference type="SUPFAM" id="SSF49464">
    <property type="entry name" value="Carboxypeptidase regulatory domain-like"/>
    <property type="match status" value="1"/>
</dbReference>
<keyword evidence="4" id="KW-1185">Reference proteome</keyword>
<dbReference type="Proteomes" id="UP000236584">
    <property type="component" value="Chromosome"/>
</dbReference>
<feature type="compositionally biased region" description="Acidic residues" evidence="1">
    <location>
        <begin position="424"/>
        <end position="441"/>
    </location>
</feature>
<evidence type="ECO:0000313" key="3">
    <source>
        <dbReference type="EMBL" id="AUV82300.1"/>
    </source>
</evidence>
<dbReference type="EMBL" id="CP026309">
    <property type="protein sequence ID" value="AUV82300.1"/>
    <property type="molecule type" value="Genomic_DNA"/>
</dbReference>
<evidence type="ECO:0000313" key="4">
    <source>
        <dbReference type="Proteomes" id="UP000236584"/>
    </source>
</evidence>
<organism evidence="3 4">
    <name type="scientific">Salinigranum rubrum</name>
    <dbReference type="NCBI Taxonomy" id="755307"/>
    <lineage>
        <taxon>Archaea</taxon>
        <taxon>Methanobacteriati</taxon>
        <taxon>Methanobacteriota</taxon>
        <taxon>Stenosarchaea group</taxon>
        <taxon>Halobacteria</taxon>
        <taxon>Halobacteriales</taxon>
        <taxon>Haloferacaceae</taxon>
        <taxon>Salinigranum</taxon>
    </lineage>
</organism>
<evidence type="ECO:0000256" key="2">
    <source>
        <dbReference type="SAM" id="Phobius"/>
    </source>
</evidence>
<dbReference type="OrthoDB" id="205784at2157"/>
<accession>A0A2I8VK43</accession>
<feature type="region of interest" description="Disordered" evidence="1">
    <location>
        <begin position="355"/>
        <end position="391"/>
    </location>
</feature>
<feature type="region of interest" description="Disordered" evidence="1">
    <location>
        <begin position="417"/>
        <end position="441"/>
    </location>
</feature>
<feature type="compositionally biased region" description="Low complexity" evidence="1">
    <location>
        <begin position="355"/>
        <end position="370"/>
    </location>
</feature>
<dbReference type="SUPFAM" id="SSF49478">
    <property type="entry name" value="Cna protein B-type domain"/>
    <property type="match status" value="1"/>
</dbReference>
<dbReference type="KEGG" id="srub:C2R22_12140"/>
<dbReference type="RefSeq" id="WP_103425989.1">
    <property type="nucleotide sequence ID" value="NZ_CP026309.1"/>
</dbReference>
<dbReference type="AlphaFoldDB" id="A0A2I8VK43"/>
<proteinExistence type="predicted"/>